<evidence type="ECO:0000256" key="2">
    <source>
        <dbReference type="ARBA" id="ARBA00022803"/>
    </source>
</evidence>
<keyword evidence="1" id="KW-0677">Repeat</keyword>
<evidence type="ECO:0000313" key="5">
    <source>
        <dbReference type="Proteomes" id="UP000434209"/>
    </source>
</evidence>
<dbReference type="Proteomes" id="UP000434209">
    <property type="component" value="Chromosome 1"/>
</dbReference>
<dbReference type="Gene3D" id="3.40.50.2000">
    <property type="entry name" value="Glycogen Phosphorylase B"/>
    <property type="match status" value="1"/>
</dbReference>
<dbReference type="SMART" id="SM00028">
    <property type="entry name" value="TPR"/>
    <property type="match status" value="5"/>
</dbReference>
<dbReference type="Gene3D" id="1.25.40.10">
    <property type="entry name" value="Tetratricopeptide repeat domain"/>
    <property type="match status" value="2"/>
</dbReference>
<dbReference type="InterPro" id="IPR052346">
    <property type="entry name" value="O-mannosyl-transferase_TMTC"/>
</dbReference>
<gene>
    <name evidence="4" type="ORF">FAZ97_10445</name>
</gene>
<dbReference type="AlphaFoldDB" id="A0A7Z2J8I9"/>
<evidence type="ECO:0000313" key="4">
    <source>
        <dbReference type="EMBL" id="QGZ55296.1"/>
    </source>
</evidence>
<accession>A0A7Z2J8I9</accession>
<dbReference type="InterPro" id="IPR019734">
    <property type="entry name" value="TPR_rpt"/>
</dbReference>
<feature type="repeat" description="TPR" evidence="3">
    <location>
        <begin position="52"/>
        <end position="85"/>
    </location>
</feature>
<reference evidence="4 5" key="1">
    <citation type="submission" date="2019-12" db="EMBL/GenBank/DDBJ databases">
        <title>Paraburkholderia acidiphila 7Q-K02 sp. nov and Paraburkholderia acidisoli DHF22 sp. nov., two strains isolated from forest soil.</title>
        <authorList>
            <person name="Gao Z."/>
            <person name="Qiu L."/>
        </authorList>
    </citation>
    <scope>NUCLEOTIDE SEQUENCE [LARGE SCALE GENOMIC DNA]</scope>
    <source>
        <strain evidence="4 5">7Q-K02</strain>
    </source>
</reference>
<dbReference type="PANTHER" id="PTHR44227">
    <property type="match status" value="1"/>
</dbReference>
<dbReference type="EMBL" id="CP046909">
    <property type="protein sequence ID" value="QGZ55296.1"/>
    <property type="molecule type" value="Genomic_DNA"/>
</dbReference>
<organism evidence="4 5">
    <name type="scientific">Paraburkholderia acidiphila</name>
    <dbReference type="NCBI Taxonomy" id="2571747"/>
    <lineage>
        <taxon>Bacteria</taxon>
        <taxon>Pseudomonadati</taxon>
        <taxon>Pseudomonadota</taxon>
        <taxon>Betaproteobacteria</taxon>
        <taxon>Burkholderiales</taxon>
        <taxon>Burkholderiaceae</taxon>
        <taxon>Paraburkholderia</taxon>
    </lineage>
</organism>
<dbReference type="RefSeq" id="WP_158758368.1">
    <property type="nucleotide sequence ID" value="NZ_CP046909.1"/>
</dbReference>
<dbReference type="KEGG" id="pacp:FAZ97_10445"/>
<dbReference type="PANTHER" id="PTHR44227:SF3">
    <property type="entry name" value="PROTEIN O-MANNOSYL-TRANSFERASE TMTC4"/>
    <property type="match status" value="1"/>
</dbReference>
<keyword evidence="5" id="KW-1185">Reference proteome</keyword>
<keyword evidence="2 3" id="KW-0802">TPR repeat</keyword>
<proteinExistence type="predicted"/>
<dbReference type="SUPFAM" id="SSF48452">
    <property type="entry name" value="TPR-like"/>
    <property type="match status" value="2"/>
</dbReference>
<dbReference type="InterPro" id="IPR011990">
    <property type="entry name" value="TPR-like_helical_dom_sf"/>
</dbReference>
<dbReference type="PROSITE" id="PS50005">
    <property type="entry name" value="TPR"/>
    <property type="match status" value="1"/>
</dbReference>
<dbReference type="OrthoDB" id="9814129at2"/>
<dbReference type="Pfam" id="PF13432">
    <property type="entry name" value="TPR_16"/>
    <property type="match status" value="1"/>
</dbReference>
<dbReference type="Pfam" id="PF14559">
    <property type="entry name" value="TPR_19"/>
    <property type="match status" value="1"/>
</dbReference>
<sequence>MSDHATTPAEASVEQARTKAALALADQQFDSGRTRDALPAYQTLLAREPRNAHVLHRLALSYFRDGQRDLARDHLERAIVAAPERAELWEHRGLLAAMANEHIAAEAFYHRAIALSGGTASLHRNLADVLKLAKRRAEARTHYEKALGHEPSLHHALRCLARLHVEDERLEAAAEYLRRAYTEGTSRLADGLELLTVLARLESPAELIAQISQMRIEFEADAAALESLALRLNELHRFGDAYQVALQGLAVDTARGKLHHNASYASNMLGEHARMRHHAAEAARLRPDDEHVQFNAAVTMLRDGDFERGWRHYHWHERLPQNSTLVRPVFPEWSGEAVNGRRFLLIGEQGLGDQLQSLRYIDWLRRQGAKVDVWVDKAIGDVAACARGVNKAWTTLPPGPYDFWSRMFRFPEAMKLTVDMLPLAMPYLGAPPECVGHWCERVSGGAHRGARKRRVGLVWAGNPDYEFDRYRSLALRTLLPVLARRGVSWFSLQKGGAQSELAALPRDVEIDITPLGPEIANFVDTLAIVQSLDLVITVDTSVAHLAGAAGVPVWILLPTCTDWRWMTQRADSPWYPSARLFRQRELGRWDEAIAELGDALDALPPKA</sequence>
<evidence type="ECO:0000256" key="1">
    <source>
        <dbReference type="ARBA" id="ARBA00022737"/>
    </source>
</evidence>
<protein>
    <submittedName>
        <fullName evidence="4">Tetratricopeptide repeat protein</fullName>
    </submittedName>
</protein>
<name>A0A7Z2J8I9_9BURK</name>
<evidence type="ECO:0000256" key="3">
    <source>
        <dbReference type="PROSITE-ProRule" id="PRU00339"/>
    </source>
</evidence>
<dbReference type="SUPFAM" id="SSF53756">
    <property type="entry name" value="UDP-Glycosyltransferase/glycogen phosphorylase"/>
    <property type="match status" value="1"/>
</dbReference>